<dbReference type="Proteomes" id="UP000663852">
    <property type="component" value="Unassembled WGS sequence"/>
</dbReference>
<protein>
    <submittedName>
        <fullName evidence="2">Uncharacterized protein</fullName>
    </submittedName>
</protein>
<comment type="caution">
    <text evidence="2">The sequence shown here is derived from an EMBL/GenBank/DDBJ whole genome shotgun (WGS) entry which is preliminary data.</text>
</comment>
<gene>
    <name evidence="2" type="ORF">EDS130_LOCUS1538</name>
</gene>
<reference evidence="2" key="1">
    <citation type="submission" date="2021-02" db="EMBL/GenBank/DDBJ databases">
        <authorList>
            <person name="Nowell W R."/>
        </authorList>
    </citation>
    <scope>NUCLEOTIDE SEQUENCE</scope>
</reference>
<dbReference type="OrthoDB" id="419773at2759"/>
<evidence type="ECO:0000313" key="3">
    <source>
        <dbReference type="Proteomes" id="UP000663852"/>
    </source>
</evidence>
<feature type="region of interest" description="Disordered" evidence="1">
    <location>
        <begin position="1"/>
        <end position="38"/>
    </location>
</feature>
<accession>A0A813NMP5</accession>
<feature type="compositionally biased region" description="Low complexity" evidence="1">
    <location>
        <begin position="9"/>
        <end position="18"/>
    </location>
</feature>
<evidence type="ECO:0000256" key="1">
    <source>
        <dbReference type="SAM" id="MobiDB-lite"/>
    </source>
</evidence>
<name>A0A813NMP5_ADIRI</name>
<sequence>MAAHHRRTSSSCNSSSRSTLPTINAISRSPAGEKQKRAAKSSLLGDILELQRHANTLKKDVQDETHKEKLLLTIHQWKKHSKAQIKSKAKAVKAQIEQRITATQKAVDQSIDDLTKEVHTKLKSKTYTQNDLVRWRSSIDKNEKELKQVSDIEIKFVDLSSIQLVIDPIQKHQEIRSDVHEQIPPIKRNEIELLNKYQYPSNVFCDDVRALSKMEGLFEELRKLRPMDKNGPMSGNCNHETTQMESFLAQTFQFRNIPDEYIVQGVKSFHIKSRPEEMNPDSTIYFPTKTKDSFAMKVQEILTWQRSYRVYADEDARCINKIFIRRALQGLTKSGEEAFAMKFVVRISQCPILMEFDARIIQRELQHDWPQRIKLVSVTGIDFAGRVHDLNDITTYVTNWPDIYEIDPKTSLPFVYNGRDFRVKARAPRAQLHERQLLADLMRMARLRLYACDKEQVQVVVETGIGLGVFAGKHIGIDGKVRALSARAIRQVLEEDGPVFQHICAVVFALPIFESDVRNGRRDDVYQAFADEFNTSQYKGRIPVLVADQDMHRLTVRIAMSGYQVSELNPADSHGVFGEYWQNRGPAVEEKLALTTVGLLVQHHLINPHVLDMDHYHLVSFTDQSCV</sequence>
<evidence type="ECO:0000313" key="2">
    <source>
        <dbReference type="EMBL" id="CAF0737924.1"/>
    </source>
</evidence>
<dbReference type="AlphaFoldDB" id="A0A813NMP5"/>
<dbReference type="EMBL" id="CAJNOJ010000004">
    <property type="protein sequence ID" value="CAF0737924.1"/>
    <property type="molecule type" value="Genomic_DNA"/>
</dbReference>
<organism evidence="2 3">
    <name type="scientific">Adineta ricciae</name>
    <name type="common">Rotifer</name>
    <dbReference type="NCBI Taxonomy" id="249248"/>
    <lineage>
        <taxon>Eukaryota</taxon>
        <taxon>Metazoa</taxon>
        <taxon>Spiralia</taxon>
        <taxon>Gnathifera</taxon>
        <taxon>Rotifera</taxon>
        <taxon>Eurotatoria</taxon>
        <taxon>Bdelloidea</taxon>
        <taxon>Adinetida</taxon>
        <taxon>Adinetidae</taxon>
        <taxon>Adineta</taxon>
    </lineage>
</organism>
<proteinExistence type="predicted"/>